<dbReference type="EMBL" id="CP032317">
    <property type="protein sequence ID" value="AYA37553.1"/>
    <property type="molecule type" value="Genomic_DNA"/>
</dbReference>
<feature type="region of interest" description="Disordered" evidence="1">
    <location>
        <begin position="67"/>
        <end position="101"/>
    </location>
</feature>
<accession>A0A3B7R2B2</accession>
<organism evidence="4 5">
    <name type="scientific">Hymenobacter oligotrophus</name>
    <dbReference type="NCBI Taxonomy" id="2319843"/>
    <lineage>
        <taxon>Bacteria</taxon>
        <taxon>Pseudomonadati</taxon>
        <taxon>Bacteroidota</taxon>
        <taxon>Cytophagia</taxon>
        <taxon>Cytophagales</taxon>
        <taxon>Hymenobacteraceae</taxon>
        <taxon>Hymenobacter</taxon>
    </lineage>
</organism>
<dbReference type="AlphaFoldDB" id="A0A3B7R2B2"/>
<evidence type="ECO:0000313" key="5">
    <source>
        <dbReference type="Proteomes" id="UP000262802"/>
    </source>
</evidence>
<evidence type="ECO:0000256" key="1">
    <source>
        <dbReference type="SAM" id="MobiDB-lite"/>
    </source>
</evidence>
<protein>
    <recommendedName>
        <fullName evidence="3">DUF4097 domain-containing protein</fullName>
    </recommendedName>
</protein>
<dbReference type="OrthoDB" id="787698at2"/>
<dbReference type="InterPro" id="IPR025164">
    <property type="entry name" value="Toastrack_DUF4097"/>
</dbReference>
<sequence length="289" mass="30414">MKSFAYKFLLALLCLGWAGPLAAQNKEQMSVALSSPGKPGVLHLKLVGGSITVAGYSGKEVLIEAAPRSSGSRAGRPPGPPGPPSGPTPPTGGPEGGGMRRLSQVQGMDITAQEKNNHVYVNSDSWQRPIDFTVKVPRQFSLQVSTVNSGDILVQNVAGELEISNVNGSISLDDVAGSAVVSTVNGRVVASFRDVTPNAPMAFSSVNGKLDVTLPAKTKAAFKLKSDRGEIYSDFDMAVDASAPKVNRSSKDGVYRVSTDNWTYGKINGGGAEVMMQTMNGNIYIRKAK</sequence>
<gene>
    <name evidence="4" type="ORF">D3Y59_11135</name>
</gene>
<feature type="signal peptide" evidence="2">
    <location>
        <begin position="1"/>
        <end position="23"/>
    </location>
</feature>
<evidence type="ECO:0000259" key="3">
    <source>
        <dbReference type="Pfam" id="PF13349"/>
    </source>
</evidence>
<keyword evidence="2" id="KW-0732">Signal</keyword>
<dbReference type="Pfam" id="PF13349">
    <property type="entry name" value="DUF4097"/>
    <property type="match status" value="1"/>
</dbReference>
<evidence type="ECO:0000313" key="4">
    <source>
        <dbReference type="EMBL" id="AYA37553.1"/>
    </source>
</evidence>
<evidence type="ECO:0000256" key="2">
    <source>
        <dbReference type="SAM" id="SignalP"/>
    </source>
</evidence>
<dbReference type="KEGG" id="hyh:D3Y59_11135"/>
<feature type="domain" description="DUF4097" evidence="3">
    <location>
        <begin position="147"/>
        <end position="260"/>
    </location>
</feature>
<feature type="compositionally biased region" description="Low complexity" evidence="1">
    <location>
        <begin position="67"/>
        <end position="76"/>
    </location>
</feature>
<proteinExistence type="predicted"/>
<feature type="compositionally biased region" description="Pro residues" evidence="1">
    <location>
        <begin position="77"/>
        <end position="92"/>
    </location>
</feature>
<dbReference type="RefSeq" id="WP_119445120.1">
    <property type="nucleotide sequence ID" value="NZ_CP032317.1"/>
</dbReference>
<keyword evidence="5" id="KW-1185">Reference proteome</keyword>
<dbReference type="Proteomes" id="UP000262802">
    <property type="component" value="Chromosome"/>
</dbReference>
<name>A0A3B7R2B2_9BACT</name>
<reference evidence="4 5" key="1">
    <citation type="submission" date="2018-09" db="EMBL/GenBank/DDBJ databases">
        <title>Hymenobacter medium sp. nov., isolated from R2A medium.</title>
        <authorList>
            <person name="Yingchao G."/>
        </authorList>
    </citation>
    <scope>NUCLEOTIDE SEQUENCE [LARGE SCALE GENOMIC DNA]</scope>
    <source>
        <strain evidence="5">sh-6</strain>
    </source>
</reference>
<feature type="chain" id="PRO_5017638618" description="DUF4097 domain-containing protein" evidence="2">
    <location>
        <begin position="24"/>
        <end position="289"/>
    </location>
</feature>